<dbReference type="EMBL" id="HF548558">
    <property type="protein sequence ID" value="CCO25772.1"/>
    <property type="molecule type" value="Genomic_DNA"/>
</dbReference>
<feature type="transmembrane region" description="Helical" evidence="16">
    <location>
        <begin position="88"/>
        <end position="106"/>
    </location>
</feature>
<keyword evidence="9 16" id="KW-0249">Electron transport</keyword>
<gene>
    <name evidence="18" type="primary">nad4</name>
</gene>
<evidence type="ECO:0000259" key="17">
    <source>
        <dbReference type="Pfam" id="PF00361"/>
    </source>
</evidence>
<feature type="transmembrane region" description="Helical" evidence="16">
    <location>
        <begin position="112"/>
        <end position="132"/>
    </location>
</feature>
<evidence type="ECO:0000256" key="7">
    <source>
        <dbReference type="ARBA" id="ARBA00022692"/>
    </source>
</evidence>
<name>S0DG88_HALSF</name>
<dbReference type="GO" id="GO:0042773">
    <property type="term" value="P:ATP synthesis coupled electron transport"/>
    <property type="evidence" value="ECO:0007669"/>
    <property type="project" value="InterPro"/>
</dbReference>
<keyword evidence="6 16" id="KW-0679">Respiratory chain</keyword>
<keyword evidence="8" id="KW-1278">Translocase</keyword>
<evidence type="ECO:0000256" key="10">
    <source>
        <dbReference type="ARBA" id="ARBA00022989"/>
    </source>
</evidence>
<feature type="transmembrane region" description="Helical" evidence="16">
    <location>
        <begin position="380"/>
        <end position="403"/>
    </location>
</feature>
<dbReference type="PRINTS" id="PR01437">
    <property type="entry name" value="NUOXDRDTASE4"/>
</dbReference>
<proteinExistence type="inferred from homology"/>
<evidence type="ECO:0000256" key="14">
    <source>
        <dbReference type="ARBA" id="ARBA00023136"/>
    </source>
</evidence>
<dbReference type="EC" id="7.1.1.2" evidence="3 16"/>
<evidence type="ECO:0000256" key="11">
    <source>
        <dbReference type="ARBA" id="ARBA00023027"/>
    </source>
</evidence>
<evidence type="ECO:0000256" key="4">
    <source>
        <dbReference type="ARBA" id="ARBA00021006"/>
    </source>
</evidence>
<reference evidence="18" key="1">
    <citation type="journal article" date="2013" name="Genome Biol. Evol.">
        <title>Deep Sequencing of Mixed Total DNA without Barcodes Allows Efficient Assembly of Highly Plastic Ascidian Mitochondrial Genomes.</title>
        <authorList>
            <person name="Rubinstein N."/>
            <person name="Feldstein T."/>
            <person name="Shenkar N."/>
            <person name="Botero Castro F."/>
            <person name="Griggio F."/>
            <person name="Mastrototaro F."/>
            <person name="Delsuc F."/>
            <person name="Douzery E.J.P."/>
            <person name="Gissi C."/>
            <person name="Huchon D."/>
        </authorList>
    </citation>
    <scope>NUCLEOTIDE SEQUENCE</scope>
    <source>
        <tissue evidence="18">Gonad</tissue>
    </source>
</reference>
<keyword evidence="11 16" id="KW-0520">NAD</keyword>
<evidence type="ECO:0000256" key="3">
    <source>
        <dbReference type="ARBA" id="ARBA00012944"/>
    </source>
</evidence>
<evidence type="ECO:0000256" key="12">
    <source>
        <dbReference type="ARBA" id="ARBA00023075"/>
    </source>
</evidence>
<organism evidence="18">
    <name type="scientific">Halocynthia spinosa</name>
    <name type="common">Spiny ascidian</name>
    <dbReference type="NCBI Taxonomy" id="569430"/>
    <lineage>
        <taxon>Eukaryota</taxon>
        <taxon>Metazoa</taxon>
        <taxon>Chordata</taxon>
        <taxon>Tunicata</taxon>
        <taxon>Ascidiacea</taxon>
        <taxon>Stolidobranchia</taxon>
        <taxon>Pyuridae</taxon>
        <taxon>Halocynthia</taxon>
    </lineage>
</organism>
<comment type="similarity">
    <text evidence="2 16">Belongs to the complex I subunit 4 family.</text>
</comment>
<feature type="transmembrane region" description="Helical" evidence="16">
    <location>
        <begin position="219"/>
        <end position="243"/>
    </location>
</feature>
<comment type="function">
    <text evidence="16">Core subunit of the mitochondrial membrane respiratory chain NADH dehydrogenase (Complex I) which catalyzes electron transfer from NADH through the respiratory chain, using ubiquinone as an electron acceptor. Essential for the catalytic activity and assembly of complex I.</text>
</comment>
<dbReference type="PANTHER" id="PTHR43507:SF20">
    <property type="entry name" value="NADH-UBIQUINONE OXIDOREDUCTASE CHAIN 4"/>
    <property type="match status" value="1"/>
</dbReference>
<feature type="transmembrane region" description="Helical" evidence="16">
    <location>
        <begin position="144"/>
        <end position="165"/>
    </location>
</feature>
<keyword evidence="13 16" id="KW-0496">Mitochondrion</keyword>
<dbReference type="InterPro" id="IPR003918">
    <property type="entry name" value="NADH_UbQ_OxRdtase"/>
</dbReference>
<dbReference type="GO" id="GO:0003954">
    <property type="term" value="F:NADH dehydrogenase activity"/>
    <property type="evidence" value="ECO:0007669"/>
    <property type="project" value="TreeGrafter"/>
</dbReference>
<dbReference type="GO" id="GO:0008137">
    <property type="term" value="F:NADH dehydrogenase (ubiquinone) activity"/>
    <property type="evidence" value="ECO:0007669"/>
    <property type="project" value="UniProtKB-UniRule"/>
</dbReference>
<feature type="transmembrane region" description="Helical" evidence="16">
    <location>
        <begin position="342"/>
        <end position="360"/>
    </location>
</feature>
<feature type="transmembrane region" description="Helical" evidence="16">
    <location>
        <begin position="303"/>
        <end position="321"/>
    </location>
</feature>
<feature type="transmembrane region" description="Helical" evidence="16">
    <location>
        <begin position="21"/>
        <end position="40"/>
    </location>
</feature>
<evidence type="ECO:0000256" key="5">
    <source>
        <dbReference type="ARBA" id="ARBA00022448"/>
    </source>
</evidence>
<comment type="subcellular location">
    <subcellularLocation>
        <location evidence="1 16">Mitochondrion membrane</location>
        <topology evidence="1 16">Multi-pass membrane protein</topology>
    </subcellularLocation>
</comment>
<keyword evidence="14 16" id="KW-0472">Membrane</keyword>
<feature type="domain" description="NADH:quinone oxidoreductase/Mrp antiporter transmembrane" evidence="17">
    <location>
        <begin position="110"/>
        <end position="393"/>
    </location>
</feature>
<evidence type="ECO:0000256" key="1">
    <source>
        <dbReference type="ARBA" id="ARBA00004225"/>
    </source>
</evidence>
<protein>
    <recommendedName>
        <fullName evidence="4 16">NADH-ubiquinone oxidoreductase chain 4</fullName>
        <ecNumber evidence="3 16">7.1.1.2</ecNumber>
    </recommendedName>
</protein>
<keyword evidence="7 16" id="KW-0812">Transmembrane</keyword>
<dbReference type="PANTHER" id="PTHR43507">
    <property type="entry name" value="NADH-UBIQUINONE OXIDOREDUCTASE CHAIN 4"/>
    <property type="match status" value="1"/>
</dbReference>
<evidence type="ECO:0000256" key="16">
    <source>
        <dbReference type="RuleBase" id="RU003297"/>
    </source>
</evidence>
<keyword evidence="10 16" id="KW-1133">Transmembrane helix</keyword>
<sequence length="442" mass="49484">MLVAFCVFMYGVLTGFSTRFGLYWGAVYVLFVGLLKGLVGVMMTGEVCGVGQCYPISFDFLAVSFLVLSLWVIFLGVWAGLGHLSFGLRIYVGLFNVLMVVLFLFFGVGNFLLFFLFFEGSLLPMFVILGVWGAQPERIFANYYFFLYTIMGGFPLLVFILVGHGDWISGMCLFYYGELIVVESLVFFVLLLAFMCKLPLFGFHLWLPKAHVEAPVGGSIVLAGLLLKLGGFGLLRVVCLMYVESGVFYYLLMAMGVWGMFVCGFLCLRQVDIKSMIAYSSVAHMSLCLSGGVSFLWFGYKGLLMLSLAHGLVSPALFGLGNYMYERIGSRVVLSTGANQHGFYSFSFFFLFFLACNFGFPPSLSFFGELLLYFGLMQWGFFLFLMLGLGMVLMGLVMLKLFVKVFYSIGEGFIIKGGSYREVLLMWLLLVLMFLVSVFLIY</sequence>
<evidence type="ECO:0000256" key="8">
    <source>
        <dbReference type="ARBA" id="ARBA00022967"/>
    </source>
</evidence>
<dbReference type="GO" id="GO:0015990">
    <property type="term" value="P:electron transport coupled proton transport"/>
    <property type="evidence" value="ECO:0007669"/>
    <property type="project" value="TreeGrafter"/>
</dbReference>
<feature type="transmembrane region" description="Helical" evidence="16">
    <location>
        <begin position="249"/>
        <end position="268"/>
    </location>
</feature>
<evidence type="ECO:0000256" key="2">
    <source>
        <dbReference type="ARBA" id="ARBA00009025"/>
    </source>
</evidence>
<dbReference type="Pfam" id="PF00361">
    <property type="entry name" value="Proton_antipo_M"/>
    <property type="match status" value="1"/>
</dbReference>
<keyword evidence="5 16" id="KW-0813">Transport</keyword>
<feature type="transmembrane region" description="Helical" evidence="16">
    <location>
        <begin position="423"/>
        <end position="441"/>
    </location>
</feature>
<feature type="transmembrane region" description="Helical" evidence="16">
    <location>
        <begin position="60"/>
        <end position="81"/>
    </location>
</feature>
<evidence type="ECO:0000313" key="18">
    <source>
        <dbReference type="EMBL" id="CCO25772.1"/>
    </source>
</evidence>
<feature type="transmembrane region" description="Helical" evidence="16">
    <location>
        <begin position="185"/>
        <end position="207"/>
    </location>
</feature>
<dbReference type="GO" id="GO:0031966">
    <property type="term" value="C:mitochondrial membrane"/>
    <property type="evidence" value="ECO:0007669"/>
    <property type="project" value="UniProtKB-SubCell"/>
</dbReference>
<keyword evidence="12 16" id="KW-0830">Ubiquinone</keyword>
<dbReference type="AlphaFoldDB" id="S0DG88"/>
<evidence type="ECO:0000256" key="9">
    <source>
        <dbReference type="ARBA" id="ARBA00022982"/>
    </source>
</evidence>
<evidence type="ECO:0000256" key="6">
    <source>
        <dbReference type="ARBA" id="ARBA00022660"/>
    </source>
</evidence>
<dbReference type="GO" id="GO:0048039">
    <property type="term" value="F:ubiquinone binding"/>
    <property type="evidence" value="ECO:0007669"/>
    <property type="project" value="TreeGrafter"/>
</dbReference>
<comment type="catalytic activity">
    <reaction evidence="15 16">
        <text>a ubiquinone + NADH + 5 H(+)(in) = a ubiquinol + NAD(+) + 4 H(+)(out)</text>
        <dbReference type="Rhea" id="RHEA:29091"/>
        <dbReference type="Rhea" id="RHEA-COMP:9565"/>
        <dbReference type="Rhea" id="RHEA-COMP:9566"/>
        <dbReference type="ChEBI" id="CHEBI:15378"/>
        <dbReference type="ChEBI" id="CHEBI:16389"/>
        <dbReference type="ChEBI" id="CHEBI:17976"/>
        <dbReference type="ChEBI" id="CHEBI:57540"/>
        <dbReference type="ChEBI" id="CHEBI:57945"/>
        <dbReference type="EC" id="7.1.1.2"/>
    </reaction>
</comment>
<dbReference type="InterPro" id="IPR001750">
    <property type="entry name" value="ND/Mrp_TM"/>
</dbReference>
<geneLocation type="mitochondrion" evidence="18"/>
<evidence type="ECO:0000256" key="15">
    <source>
        <dbReference type="ARBA" id="ARBA00049551"/>
    </source>
</evidence>
<accession>S0DG88</accession>
<feature type="transmembrane region" description="Helical" evidence="16">
    <location>
        <begin position="277"/>
        <end position="297"/>
    </location>
</feature>
<evidence type="ECO:0000256" key="13">
    <source>
        <dbReference type="ARBA" id="ARBA00023128"/>
    </source>
</evidence>